<reference evidence="3 4" key="1">
    <citation type="journal article" date="2019" name="Int. J. Syst. Evol. Microbiol.">
        <title>The Global Catalogue of Microorganisms (GCM) 10K type strain sequencing project: providing services to taxonomists for standard genome sequencing and annotation.</title>
        <authorList>
            <consortium name="The Broad Institute Genomics Platform"/>
            <consortium name="The Broad Institute Genome Sequencing Center for Infectious Disease"/>
            <person name="Wu L."/>
            <person name="Ma J."/>
        </authorList>
    </citation>
    <scope>NUCLEOTIDE SEQUENCE [LARGE SCALE GENOMIC DNA]</scope>
    <source>
        <strain evidence="3 4">JCM 16022</strain>
    </source>
</reference>
<feature type="transmembrane region" description="Helical" evidence="1">
    <location>
        <begin position="21"/>
        <end position="40"/>
    </location>
</feature>
<comment type="caution">
    <text evidence="3">The sequence shown here is derived from an EMBL/GenBank/DDBJ whole genome shotgun (WGS) entry which is preliminary data.</text>
</comment>
<protein>
    <submittedName>
        <fullName evidence="3">Potassium channel family protein</fullName>
    </submittedName>
</protein>
<evidence type="ECO:0000313" key="3">
    <source>
        <dbReference type="EMBL" id="GAA2151749.1"/>
    </source>
</evidence>
<feature type="transmembrane region" description="Helical" evidence="1">
    <location>
        <begin position="124"/>
        <end position="142"/>
    </location>
</feature>
<dbReference type="Proteomes" id="UP001501771">
    <property type="component" value="Unassembled WGS sequence"/>
</dbReference>
<keyword evidence="3" id="KW-0406">Ion transport</keyword>
<sequence length="189" mass="20475">MRTDAEPDSDVASPRVRRRRPLAMVGGSLLVSTALVYAYFVLPLTSDVAADTFVQLVVGLVVLAALLAWQIREILRSPYPAAQAISALVMSVPLFLTLFSVTYYLMGESAPSAFSEPMTRLDSMYFTVTVFATVGFGDITAVSQTARAVTTVQMMGGLVLVGLIARVIFGAVQEGRSRRDERHRPGADR</sequence>
<feature type="transmembrane region" description="Helical" evidence="1">
    <location>
        <begin position="52"/>
        <end position="69"/>
    </location>
</feature>
<keyword evidence="1" id="KW-1133">Transmembrane helix</keyword>
<evidence type="ECO:0000259" key="2">
    <source>
        <dbReference type="Pfam" id="PF07885"/>
    </source>
</evidence>
<dbReference type="InterPro" id="IPR013099">
    <property type="entry name" value="K_chnl_dom"/>
</dbReference>
<evidence type="ECO:0000256" key="1">
    <source>
        <dbReference type="SAM" id="Phobius"/>
    </source>
</evidence>
<feature type="transmembrane region" description="Helical" evidence="1">
    <location>
        <begin position="81"/>
        <end position="104"/>
    </location>
</feature>
<keyword evidence="3" id="KW-0407">Ion channel</keyword>
<keyword evidence="1" id="KW-0812">Transmembrane</keyword>
<name>A0ABN3A165_9ACTN</name>
<proteinExistence type="predicted"/>
<dbReference type="Pfam" id="PF07885">
    <property type="entry name" value="Ion_trans_2"/>
    <property type="match status" value="1"/>
</dbReference>
<gene>
    <name evidence="3" type="ORF">GCM10009844_34340</name>
</gene>
<dbReference type="GO" id="GO:0034220">
    <property type="term" value="P:monoatomic ion transmembrane transport"/>
    <property type="evidence" value="ECO:0007669"/>
    <property type="project" value="UniProtKB-KW"/>
</dbReference>
<feature type="transmembrane region" description="Helical" evidence="1">
    <location>
        <begin position="154"/>
        <end position="172"/>
    </location>
</feature>
<organism evidence="3 4">
    <name type="scientific">Nocardioides koreensis</name>
    <dbReference type="NCBI Taxonomy" id="433651"/>
    <lineage>
        <taxon>Bacteria</taxon>
        <taxon>Bacillati</taxon>
        <taxon>Actinomycetota</taxon>
        <taxon>Actinomycetes</taxon>
        <taxon>Propionibacteriales</taxon>
        <taxon>Nocardioidaceae</taxon>
        <taxon>Nocardioides</taxon>
    </lineage>
</organism>
<dbReference type="EMBL" id="BAAAQR010000011">
    <property type="protein sequence ID" value="GAA2151749.1"/>
    <property type="molecule type" value="Genomic_DNA"/>
</dbReference>
<keyword evidence="1" id="KW-0472">Membrane</keyword>
<keyword evidence="3" id="KW-0813">Transport</keyword>
<keyword evidence="4" id="KW-1185">Reference proteome</keyword>
<dbReference type="SUPFAM" id="SSF81324">
    <property type="entry name" value="Voltage-gated potassium channels"/>
    <property type="match status" value="1"/>
</dbReference>
<accession>A0ABN3A165</accession>
<feature type="domain" description="Potassium channel" evidence="2">
    <location>
        <begin position="94"/>
        <end position="173"/>
    </location>
</feature>
<evidence type="ECO:0000313" key="4">
    <source>
        <dbReference type="Proteomes" id="UP001501771"/>
    </source>
</evidence>
<dbReference type="Gene3D" id="1.10.287.70">
    <property type="match status" value="1"/>
</dbReference>